<feature type="signal peptide" evidence="10">
    <location>
        <begin position="1"/>
        <end position="16"/>
    </location>
</feature>
<dbReference type="CDD" id="cd04218">
    <property type="entry name" value="Pseudoazurin"/>
    <property type="match status" value="1"/>
</dbReference>
<dbReference type="SUPFAM" id="SSF49503">
    <property type="entry name" value="Cupredoxins"/>
    <property type="match status" value="1"/>
</dbReference>
<evidence type="ECO:0000256" key="4">
    <source>
        <dbReference type="ARBA" id="ARBA00022723"/>
    </source>
</evidence>
<dbReference type="Proteomes" id="UP000033411">
    <property type="component" value="Unassembled WGS sequence"/>
</dbReference>
<evidence type="ECO:0000313" key="13">
    <source>
        <dbReference type="Proteomes" id="UP000033411"/>
    </source>
</evidence>
<evidence type="ECO:0000256" key="10">
    <source>
        <dbReference type="SAM" id="SignalP"/>
    </source>
</evidence>
<evidence type="ECO:0000256" key="9">
    <source>
        <dbReference type="PIRSR" id="PIRSR602386-1"/>
    </source>
</evidence>
<proteinExistence type="predicted"/>
<evidence type="ECO:0000256" key="6">
    <source>
        <dbReference type="ARBA" id="ARBA00022982"/>
    </source>
</evidence>
<dbReference type="InterPro" id="IPR028871">
    <property type="entry name" value="BlueCu_1_BS"/>
</dbReference>
<feature type="binding site" evidence="9">
    <location>
        <position position="97"/>
    </location>
    <ligand>
        <name>Cu cation</name>
        <dbReference type="ChEBI" id="CHEBI:23378"/>
    </ligand>
</feature>
<keyword evidence="5" id="KW-0574">Periplasm</keyword>
<keyword evidence="3" id="KW-0813">Transport</keyword>
<feature type="chain" id="PRO_5002494229" description="Pseudoazurin" evidence="10">
    <location>
        <begin position="17"/>
        <end position="140"/>
    </location>
</feature>
<gene>
    <name evidence="12" type="ORF">WH87_08765</name>
</gene>
<dbReference type="PRINTS" id="PR00156">
    <property type="entry name" value="COPPERBLUE"/>
</dbReference>
<keyword evidence="6" id="KW-0249">Electron transport</keyword>
<dbReference type="InterPro" id="IPR002386">
    <property type="entry name" value="Amicyanin/Pseudoazurin"/>
</dbReference>
<evidence type="ECO:0000313" key="12">
    <source>
        <dbReference type="EMBL" id="KKC38251.1"/>
    </source>
</evidence>
<dbReference type="InterPro" id="IPR012745">
    <property type="entry name" value="Pseudoazurin"/>
</dbReference>
<feature type="binding site" evidence="9">
    <location>
        <position position="56"/>
    </location>
    <ligand>
        <name>Cu cation</name>
        <dbReference type="ChEBI" id="CHEBI:23378"/>
    </ligand>
</feature>
<dbReference type="GO" id="GO:0042597">
    <property type="term" value="C:periplasmic space"/>
    <property type="evidence" value="ECO:0007669"/>
    <property type="project" value="UniProtKB-SubCell"/>
</dbReference>
<feature type="binding site" evidence="9">
    <location>
        <position position="94"/>
    </location>
    <ligand>
        <name>Cu cation</name>
        <dbReference type="ChEBI" id="CHEBI:23378"/>
    </ligand>
</feature>
<evidence type="ECO:0000256" key="3">
    <source>
        <dbReference type="ARBA" id="ARBA00022448"/>
    </source>
</evidence>
<keyword evidence="13" id="KW-1185">Reference proteome</keyword>
<evidence type="ECO:0000256" key="7">
    <source>
        <dbReference type="ARBA" id="ARBA00023008"/>
    </source>
</evidence>
<dbReference type="GO" id="GO:0005507">
    <property type="term" value="F:copper ion binding"/>
    <property type="evidence" value="ECO:0007669"/>
    <property type="project" value="UniProtKB-UniRule"/>
</dbReference>
<dbReference type="Pfam" id="PF00127">
    <property type="entry name" value="Copper-bind"/>
    <property type="match status" value="1"/>
</dbReference>
<dbReference type="AlphaFoldDB" id="A0A0F5QC11"/>
<comment type="cofactor">
    <cofactor evidence="9">
        <name>Cu cation</name>
        <dbReference type="ChEBI" id="CHEBI:23378"/>
    </cofactor>
    <text evidence="9">Binds 1 copper ion per subunit.</text>
</comment>
<feature type="domain" description="Blue (type 1) copper" evidence="11">
    <location>
        <begin position="22"/>
        <end position="108"/>
    </location>
</feature>
<keyword evidence="7 9" id="KW-0186">Copper</keyword>
<dbReference type="InterPro" id="IPR000923">
    <property type="entry name" value="BlueCu_1"/>
</dbReference>
<evidence type="ECO:0000256" key="8">
    <source>
        <dbReference type="NCBIfam" id="TIGR02375"/>
    </source>
</evidence>
<dbReference type="PATRIC" id="fig|1293439.3.peg.1331"/>
<dbReference type="NCBIfam" id="TIGR02375">
    <property type="entry name" value="pseudoazurin"/>
    <property type="match status" value="1"/>
</dbReference>
<accession>A0A0F5QC11</accession>
<dbReference type="GO" id="GO:0009055">
    <property type="term" value="F:electron transfer activity"/>
    <property type="evidence" value="ECO:0007669"/>
    <property type="project" value="InterPro"/>
</dbReference>
<reference evidence="12 13" key="1">
    <citation type="submission" date="2015-03" db="EMBL/GenBank/DDBJ databases">
        <authorList>
            <person name="Lepp D."/>
            <person name="Hassan Y.I."/>
            <person name="Li X.-Z."/>
            <person name="Zhou T."/>
        </authorList>
    </citation>
    <scope>NUCLEOTIDE SEQUENCE [LARGE SCALE GENOMIC DNA]</scope>
    <source>
        <strain evidence="12 13">E84</strain>
    </source>
</reference>
<evidence type="ECO:0000256" key="1">
    <source>
        <dbReference type="ARBA" id="ARBA00004418"/>
    </source>
</evidence>
<protein>
    <recommendedName>
        <fullName evidence="2 8">Pseudoazurin</fullName>
    </recommendedName>
</protein>
<keyword evidence="10" id="KW-0732">Signal</keyword>
<organism evidence="12 13">
    <name type="scientific">Devosia epidermidihirudinis</name>
    <dbReference type="NCBI Taxonomy" id="1293439"/>
    <lineage>
        <taxon>Bacteria</taxon>
        <taxon>Pseudomonadati</taxon>
        <taxon>Pseudomonadota</taxon>
        <taxon>Alphaproteobacteria</taxon>
        <taxon>Hyphomicrobiales</taxon>
        <taxon>Devosiaceae</taxon>
        <taxon>Devosia</taxon>
    </lineage>
</organism>
<dbReference type="InterPro" id="IPR001235">
    <property type="entry name" value="Copper_blue_Plastocyanin"/>
</dbReference>
<evidence type="ECO:0000259" key="11">
    <source>
        <dbReference type="Pfam" id="PF00127"/>
    </source>
</evidence>
<dbReference type="EMBL" id="LANJ01000016">
    <property type="protein sequence ID" value="KKC38251.1"/>
    <property type="molecule type" value="Genomic_DNA"/>
</dbReference>
<feature type="binding site" evidence="9">
    <location>
        <position position="102"/>
    </location>
    <ligand>
        <name>Cu cation</name>
        <dbReference type="ChEBI" id="CHEBI:23378"/>
    </ligand>
</feature>
<dbReference type="OrthoDB" id="7510199at2"/>
<evidence type="ECO:0000256" key="5">
    <source>
        <dbReference type="ARBA" id="ARBA00022764"/>
    </source>
</evidence>
<evidence type="ECO:0000256" key="2">
    <source>
        <dbReference type="ARBA" id="ARBA00016984"/>
    </source>
</evidence>
<dbReference type="STRING" id="1293439.WH87_08765"/>
<name>A0A0F5QC11_9HYPH</name>
<keyword evidence="4 9" id="KW-0479">Metal-binding</keyword>
<dbReference type="Gene3D" id="2.60.40.420">
    <property type="entry name" value="Cupredoxins - blue copper proteins"/>
    <property type="match status" value="1"/>
</dbReference>
<dbReference type="PROSITE" id="PS00196">
    <property type="entry name" value="COPPER_BLUE"/>
    <property type="match status" value="1"/>
</dbReference>
<dbReference type="PRINTS" id="PR00155">
    <property type="entry name" value="AMICYANIN"/>
</dbReference>
<dbReference type="InterPro" id="IPR008972">
    <property type="entry name" value="Cupredoxin"/>
</dbReference>
<sequence>MIVAPIMLSLTMSAMAADHEIKMMNRGEAGQMVFEPAFLQIEKGDTVKFIATDKGHNAETIAGMIPEGAAPFKGKINEEIEVTFDVEGAYGYKCAPHFAMGMVGLIVVGSAPANLDALNGARVPNRVRQIFDGLVTQIDQ</sequence>
<comment type="subcellular location">
    <subcellularLocation>
        <location evidence="1">Periplasm</location>
    </subcellularLocation>
</comment>
<comment type="caution">
    <text evidence="12">The sequence shown here is derived from an EMBL/GenBank/DDBJ whole genome shotgun (WGS) entry which is preliminary data.</text>
</comment>